<reference evidence="2 3" key="1">
    <citation type="submission" date="2018-08" db="EMBL/GenBank/DDBJ databases">
        <title>Genomic Encyclopedia of Archaeal and Bacterial Type Strains, Phase II (KMG-II): from individual species to whole genera.</title>
        <authorList>
            <person name="Goeker M."/>
        </authorList>
    </citation>
    <scope>NUCLEOTIDE SEQUENCE [LARGE SCALE GENOMIC DNA]</scope>
    <source>
        <strain evidence="2 3">DSM 100880</strain>
    </source>
</reference>
<comment type="caution">
    <text evidence="2">The sequence shown here is derived from an EMBL/GenBank/DDBJ whole genome shotgun (WGS) entry which is preliminary data.</text>
</comment>
<sequence length="353" mass="42186">MEVFIHYFIRIILPILIIGCALLIAVLIINRYRYDLFRPKFEAAKNEIENFLTNMIFSPFDDTVHQTEMEQLKKVIPFEKNWCKRLLLNEIIFLKLNLKGGVTNKFHYIYEQFDLFRYTQKLLKSRRFYLKCLGLFHLESLNYKKGKDYITPLLNHKNRDIKSRAFLALISLHPNKLESLIDFSHEITIAEEINIMDILHQKKTKMPQNLKYWIVSDNVSIIKLGIKLMMFYNYTNENENIVKLLFHEDKTVRYEVITAINFLFIFEAESELIQQFSYEDTQNKLEIFNTLSKIGSAESEKFISQLLENKTEENIKLDAVYCLYQINRDYFNNHFLDNEDVQKMVKHVKAINK</sequence>
<protein>
    <recommendedName>
        <fullName evidence="4">HEAT repeat protein</fullName>
    </recommendedName>
</protein>
<organism evidence="2 3">
    <name type="scientific">Flavobacterium aquicola</name>
    <dbReference type="NCBI Taxonomy" id="1682742"/>
    <lineage>
        <taxon>Bacteria</taxon>
        <taxon>Pseudomonadati</taxon>
        <taxon>Bacteroidota</taxon>
        <taxon>Flavobacteriia</taxon>
        <taxon>Flavobacteriales</taxon>
        <taxon>Flavobacteriaceae</taxon>
        <taxon>Flavobacterium</taxon>
    </lineage>
</organism>
<feature type="transmembrane region" description="Helical" evidence="1">
    <location>
        <begin position="6"/>
        <end position="29"/>
    </location>
</feature>
<dbReference type="RefSeq" id="WP_115809678.1">
    <property type="nucleotide sequence ID" value="NZ_QUNI01000001.1"/>
</dbReference>
<keyword evidence="1" id="KW-0812">Transmembrane</keyword>
<keyword evidence="3" id="KW-1185">Reference proteome</keyword>
<evidence type="ECO:0000256" key="1">
    <source>
        <dbReference type="SAM" id="Phobius"/>
    </source>
</evidence>
<proteinExistence type="predicted"/>
<dbReference type="SUPFAM" id="SSF48371">
    <property type="entry name" value="ARM repeat"/>
    <property type="match status" value="1"/>
</dbReference>
<dbReference type="EMBL" id="QUNI01000001">
    <property type="protein sequence ID" value="REH01840.1"/>
    <property type="molecule type" value="Genomic_DNA"/>
</dbReference>
<dbReference type="Proteomes" id="UP000257136">
    <property type="component" value="Unassembled WGS sequence"/>
</dbReference>
<name>A0A3E0EWK9_9FLAO</name>
<gene>
    <name evidence="2" type="ORF">C8P67_101324</name>
</gene>
<evidence type="ECO:0000313" key="3">
    <source>
        <dbReference type="Proteomes" id="UP000257136"/>
    </source>
</evidence>
<evidence type="ECO:0000313" key="2">
    <source>
        <dbReference type="EMBL" id="REH01840.1"/>
    </source>
</evidence>
<dbReference type="AlphaFoldDB" id="A0A3E0EWK9"/>
<dbReference type="InterPro" id="IPR016024">
    <property type="entry name" value="ARM-type_fold"/>
</dbReference>
<dbReference type="OrthoDB" id="1374083at2"/>
<evidence type="ECO:0008006" key="4">
    <source>
        <dbReference type="Google" id="ProtNLM"/>
    </source>
</evidence>
<keyword evidence="1" id="KW-0472">Membrane</keyword>
<accession>A0A3E0EWK9</accession>
<keyword evidence="1" id="KW-1133">Transmembrane helix</keyword>